<reference evidence="2" key="2">
    <citation type="submission" date="2018-02" db="UniProtKB">
        <authorList>
            <consortium name="EnsemblPlants"/>
        </authorList>
    </citation>
    <scope>IDENTIFICATION</scope>
    <source>
        <strain evidence="2">Williams 82</strain>
    </source>
</reference>
<dbReference type="Proteomes" id="UP000008827">
    <property type="component" value="Chromosome 7"/>
</dbReference>
<name>K7L0A2_SOYBN</name>
<dbReference type="AlphaFoldDB" id="K7L0A2"/>
<dbReference type="Gramene" id="KRH48243">
    <property type="protein sequence ID" value="KRH48243"/>
    <property type="gene ID" value="GLYMA_07G077500"/>
</dbReference>
<evidence type="ECO:0000313" key="2">
    <source>
        <dbReference type="EnsemblPlants" id="KRH48243"/>
    </source>
</evidence>
<organism evidence="1">
    <name type="scientific">Glycine max</name>
    <name type="common">Soybean</name>
    <name type="synonym">Glycine hispida</name>
    <dbReference type="NCBI Taxonomy" id="3847"/>
    <lineage>
        <taxon>Eukaryota</taxon>
        <taxon>Viridiplantae</taxon>
        <taxon>Streptophyta</taxon>
        <taxon>Embryophyta</taxon>
        <taxon>Tracheophyta</taxon>
        <taxon>Spermatophyta</taxon>
        <taxon>Magnoliopsida</taxon>
        <taxon>eudicotyledons</taxon>
        <taxon>Gunneridae</taxon>
        <taxon>Pentapetalae</taxon>
        <taxon>rosids</taxon>
        <taxon>fabids</taxon>
        <taxon>Fabales</taxon>
        <taxon>Fabaceae</taxon>
        <taxon>Papilionoideae</taxon>
        <taxon>50 kb inversion clade</taxon>
        <taxon>NPAAA clade</taxon>
        <taxon>indigoferoid/millettioid clade</taxon>
        <taxon>Phaseoleae</taxon>
        <taxon>Glycine</taxon>
        <taxon>Glycine subgen. Soja</taxon>
    </lineage>
</organism>
<evidence type="ECO:0000313" key="3">
    <source>
        <dbReference type="Proteomes" id="UP000008827"/>
    </source>
</evidence>
<sequence>MHLNILSDLSSPATKTACLLLEQSTFAPRMLMSFSHPISFKRLLGLPKHAW</sequence>
<reference evidence="1 2" key="1">
    <citation type="journal article" date="2010" name="Nature">
        <title>Genome sequence of the palaeopolyploid soybean.</title>
        <authorList>
            <person name="Schmutz J."/>
            <person name="Cannon S.B."/>
            <person name="Schlueter J."/>
            <person name="Ma J."/>
            <person name="Mitros T."/>
            <person name="Nelson W."/>
            <person name="Hyten D.L."/>
            <person name="Song Q."/>
            <person name="Thelen J.J."/>
            <person name="Cheng J."/>
            <person name="Xu D."/>
            <person name="Hellsten U."/>
            <person name="May G.D."/>
            <person name="Yu Y."/>
            <person name="Sakurai T."/>
            <person name="Umezawa T."/>
            <person name="Bhattacharyya M.K."/>
            <person name="Sandhu D."/>
            <person name="Valliyodan B."/>
            <person name="Lindquist E."/>
            <person name="Peto M."/>
            <person name="Grant D."/>
            <person name="Shu S."/>
            <person name="Goodstein D."/>
            <person name="Barry K."/>
            <person name="Futrell-Griggs M."/>
            <person name="Abernathy B."/>
            <person name="Du J."/>
            <person name="Tian Z."/>
            <person name="Zhu L."/>
            <person name="Gill N."/>
            <person name="Joshi T."/>
            <person name="Libault M."/>
            <person name="Sethuraman A."/>
            <person name="Zhang X.-C."/>
            <person name="Shinozaki K."/>
            <person name="Nguyen H.T."/>
            <person name="Wing R.A."/>
            <person name="Cregan P."/>
            <person name="Specht J."/>
            <person name="Grimwood J."/>
            <person name="Rokhsar D."/>
            <person name="Stacey G."/>
            <person name="Shoemaker R.C."/>
            <person name="Jackson S.A."/>
        </authorList>
    </citation>
    <scope>NUCLEOTIDE SEQUENCE [LARGE SCALE GENOMIC DNA]</scope>
    <source>
        <strain evidence="2">cv. Williams 82</strain>
        <tissue evidence="1">Callus</tissue>
    </source>
</reference>
<protein>
    <submittedName>
        <fullName evidence="1 2">Uncharacterized protein</fullName>
    </submittedName>
</protein>
<reference evidence="1" key="3">
    <citation type="submission" date="2018-07" db="EMBL/GenBank/DDBJ databases">
        <title>WGS assembly of Glycine max.</title>
        <authorList>
            <person name="Schmutz J."/>
            <person name="Cannon S."/>
            <person name="Schlueter J."/>
            <person name="Ma J."/>
            <person name="Mitros T."/>
            <person name="Nelson W."/>
            <person name="Hyten D."/>
            <person name="Song Q."/>
            <person name="Thelen J."/>
            <person name="Cheng J."/>
            <person name="Xu D."/>
            <person name="Hellsten U."/>
            <person name="May G."/>
            <person name="Yu Y."/>
            <person name="Sakurai T."/>
            <person name="Umezawa T."/>
            <person name="Bhattacharyya M."/>
            <person name="Sandhu D."/>
            <person name="Valliyodan B."/>
            <person name="Lindquist E."/>
            <person name="Peto M."/>
            <person name="Grant D."/>
            <person name="Shu S."/>
            <person name="Goodstein D."/>
            <person name="Barry K."/>
            <person name="Futrell-Griggs M."/>
            <person name="Abernathy B."/>
            <person name="Du J."/>
            <person name="Tian Z."/>
            <person name="Zhu L."/>
            <person name="Gill N."/>
            <person name="Joshi T."/>
            <person name="Libault M."/>
            <person name="Sethuraman A."/>
            <person name="Zhang X."/>
            <person name="Shinozaki K."/>
            <person name="Nguyen H."/>
            <person name="Wing R."/>
            <person name="Cregan P."/>
            <person name="Specht J."/>
            <person name="Grimwood J."/>
            <person name="Rokhsar D."/>
            <person name="Stacey G."/>
            <person name="Shoemaker R."/>
            <person name="Jackson S."/>
        </authorList>
    </citation>
    <scope>NUCLEOTIDE SEQUENCE</scope>
    <source>
        <tissue evidence="1">Callus</tissue>
    </source>
</reference>
<evidence type="ECO:0000313" key="1">
    <source>
        <dbReference type="EMBL" id="KRH48243.1"/>
    </source>
</evidence>
<dbReference type="HOGENOM" id="CLU_3110281_0_0_1"/>
<dbReference type="EnsemblPlants" id="KRH48243">
    <property type="protein sequence ID" value="KRH48243"/>
    <property type="gene ID" value="GLYMA_07G077500"/>
</dbReference>
<gene>
    <name evidence="1" type="ORF">GLYMA_07G077500</name>
</gene>
<keyword evidence="3" id="KW-1185">Reference proteome</keyword>
<dbReference type="EMBL" id="CM000840">
    <property type="protein sequence ID" value="KRH48243.1"/>
    <property type="molecule type" value="Genomic_DNA"/>
</dbReference>
<accession>K7L0A2</accession>
<proteinExistence type="predicted"/>
<dbReference type="InParanoid" id="K7L0A2"/>
<dbReference type="PaxDb" id="3847-GLYMA07G08410.1"/>